<sequence>SGTELHHIGLSQLASLQIPCFQEEVLSIEYDNLYVIHTSKKTYRSKSLILATGIKRNMLSIQALKPYESNGISYCAVCDGFFYRQKQVAVLGNGVYALHEGKVLEPLASKVTILTNGKEPLFSLSDLGTMEINTKKIQSAGGDPTLQWIAFEDKSQLPVSGLFVALGTADSTDLARKLGLYIENNHIHTEKNTSTALPGLFACGDCTGGMLQIAKAVYEGALAGTQAVSYV</sequence>
<comment type="caution">
    <text evidence="4">The sequence shown here is derived from an EMBL/GenBank/DDBJ whole genome shotgun (WGS) entry which is preliminary data.</text>
</comment>
<dbReference type="InterPro" id="IPR023753">
    <property type="entry name" value="FAD/NAD-binding_dom"/>
</dbReference>
<proteinExistence type="predicted"/>
<dbReference type="SUPFAM" id="SSF51905">
    <property type="entry name" value="FAD/NAD(P)-binding domain"/>
    <property type="match status" value="2"/>
</dbReference>
<keyword evidence="2" id="KW-0560">Oxidoreductase</keyword>
<feature type="non-terminal residue" evidence="4">
    <location>
        <position position="231"/>
    </location>
</feature>
<dbReference type="PRINTS" id="PR00469">
    <property type="entry name" value="PNDRDTASEII"/>
</dbReference>
<evidence type="ECO:0000313" key="4">
    <source>
        <dbReference type="EMBL" id="EJW95485.1"/>
    </source>
</evidence>
<dbReference type="EMBL" id="AMCI01005778">
    <property type="protein sequence ID" value="EJW95485.1"/>
    <property type="molecule type" value="Genomic_DNA"/>
</dbReference>
<dbReference type="PRINTS" id="PR00368">
    <property type="entry name" value="FADPNR"/>
</dbReference>
<dbReference type="InterPro" id="IPR036188">
    <property type="entry name" value="FAD/NAD-bd_sf"/>
</dbReference>
<keyword evidence="1" id="KW-0285">Flavoprotein</keyword>
<dbReference type="AlphaFoldDB" id="J9C6L9"/>
<protein>
    <submittedName>
        <fullName evidence="4">Thioredoxin-disulfide reductase</fullName>
    </submittedName>
</protein>
<accession>J9C6L9</accession>
<feature type="non-terminal residue" evidence="4">
    <location>
        <position position="1"/>
    </location>
</feature>
<dbReference type="InterPro" id="IPR050097">
    <property type="entry name" value="Ferredoxin-NADP_redctase_2"/>
</dbReference>
<feature type="domain" description="FAD/NAD(P)-binding" evidence="3">
    <location>
        <begin position="21"/>
        <end position="220"/>
    </location>
</feature>
<dbReference type="Pfam" id="PF07992">
    <property type="entry name" value="Pyr_redox_2"/>
    <property type="match status" value="1"/>
</dbReference>
<dbReference type="Gene3D" id="3.50.50.60">
    <property type="entry name" value="FAD/NAD(P)-binding domain"/>
    <property type="match status" value="2"/>
</dbReference>
<dbReference type="PANTHER" id="PTHR48105">
    <property type="entry name" value="THIOREDOXIN REDUCTASE 1-RELATED-RELATED"/>
    <property type="match status" value="1"/>
</dbReference>
<name>J9C6L9_9ZZZZ</name>
<dbReference type="GO" id="GO:0016491">
    <property type="term" value="F:oxidoreductase activity"/>
    <property type="evidence" value="ECO:0007669"/>
    <property type="project" value="UniProtKB-KW"/>
</dbReference>
<organism evidence="4">
    <name type="scientific">gut metagenome</name>
    <dbReference type="NCBI Taxonomy" id="749906"/>
    <lineage>
        <taxon>unclassified sequences</taxon>
        <taxon>metagenomes</taxon>
        <taxon>organismal metagenomes</taxon>
    </lineage>
</organism>
<evidence type="ECO:0000256" key="1">
    <source>
        <dbReference type="ARBA" id="ARBA00022630"/>
    </source>
</evidence>
<evidence type="ECO:0000259" key="3">
    <source>
        <dbReference type="Pfam" id="PF07992"/>
    </source>
</evidence>
<evidence type="ECO:0000256" key="2">
    <source>
        <dbReference type="ARBA" id="ARBA00023002"/>
    </source>
</evidence>
<reference evidence="4" key="1">
    <citation type="journal article" date="2012" name="PLoS ONE">
        <title>Gene sets for utilization of primary and secondary nutrition supplies in the distal gut of endangered iberian lynx.</title>
        <authorList>
            <person name="Alcaide M."/>
            <person name="Messina E."/>
            <person name="Richter M."/>
            <person name="Bargiela R."/>
            <person name="Peplies J."/>
            <person name="Huws S.A."/>
            <person name="Newbold C.J."/>
            <person name="Golyshin P.N."/>
            <person name="Simon M.A."/>
            <person name="Lopez G."/>
            <person name="Yakimov M.M."/>
            <person name="Ferrer M."/>
        </authorList>
    </citation>
    <scope>NUCLEOTIDE SEQUENCE</scope>
</reference>
<gene>
    <name evidence="4" type="ORF">EVA_16408</name>
</gene>